<dbReference type="PANTHER" id="PTHR31769">
    <property type="entry name" value="OS07G0462200 PROTEIN-RELATED"/>
    <property type="match status" value="1"/>
</dbReference>
<comment type="subcellular location">
    <subcellularLocation>
        <location evidence="1">Endomembrane system</location>
        <topology evidence="1">Multi-pass membrane protein</topology>
    </subcellularLocation>
</comment>
<dbReference type="InterPro" id="IPR052222">
    <property type="entry name" value="DESIGUAL"/>
</dbReference>
<gene>
    <name evidence="8" type="ORF">DCAF_LOCUS5302</name>
</gene>
<evidence type="ECO:0000256" key="6">
    <source>
        <dbReference type="ARBA" id="ARBA00029467"/>
    </source>
</evidence>
<evidence type="ECO:0000256" key="7">
    <source>
        <dbReference type="SAM" id="Phobius"/>
    </source>
</evidence>
<dbReference type="AlphaFoldDB" id="A0AAV1R0Q9"/>
<accession>A0AAV1R0Q9</accession>
<keyword evidence="9" id="KW-1185">Reference proteome</keyword>
<keyword evidence="2 7" id="KW-0812">Transmembrane</keyword>
<evidence type="ECO:0000256" key="3">
    <source>
        <dbReference type="ARBA" id="ARBA00022729"/>
    </source>
</evidence>
<protein>
    <submittedName>
        <fullName evidence="8">Uncharacterized protein</fullName>
    </submittedName>
</protein>
<dbReference type="EMBL" id="CAWUPB010000857">
    <property type="protein sequence ID" value="CAK7327587.1"/>
    <property type="molecule type" value="Genomic_DNA"/>
</dbReference>
<dbReference type="Pfam" id="PF06749">
    <property type="entry name" value="DUF1218"/>
    <property type="match status" value="1"/>
</dbReference>
<evidence type="ECO:0000256" key="1">
    <source>
        <dbReference type="ARBA" id="ARBA00004127"/>
    </source>
</evidence>
<dbReference type="InterPro" id="IPR009606">
    <property type="entry name" value="DEAL/Modifying_wall_lignin1/2"/>
</dbReference>
<dbReference type="Proteomes" id="UP001314170">
    <property type="component" value="Unassembled WGS sequence"/>
</dbReference>
<feature type="transmembrane region" description="Helical" evidence="7">
    <location>
        <begin position="6"/>
        <end position="24"/>
    </location>
</feature>
<evidence type="ECO:0000313" key="9">
    <source>
        <dbReference type="Proteomes" id="UP001314170"/>
    </source>
</evidence>
<proteinExistence type="inferred from homology"/>
<keyword evidence="3" id="KW-0732">Signal</keyword>
<comment type="caution">
    <text evidence="8">The sequence shown here is derived from an EMBL/GenBank/DDBJ whole genome shotgun (WGS) entry which is preliminary data.</text>
</comment>
<name>A0AAV1R0Q9_9ROSI</name>
<keyword evidence="5 7" id="KW-0472">Membrane</keyword>
<sequence length="260" mass="28776">MASTLLFMVIFAIDFIAFVLALAAEQMRSTAKVVTDIDENYSYCVYSSDIATKLGITAFVLLLASQVFTMGASSYFRKGMNYGGIRNSAVVLAIISWITFFIAEACLLGGSIQNAQRTKYRTIFVNDGPNCQTLREGVFEAGAAFILITSIVSKMSYVGCFNSEGGLESGSYELGTYTSLNSGIHFKLNTGCGESSHRKRDFFTWDPMEAFEVQLDNELAWLHYNHGRYNIDPDLHQGNSTLVSNSISSLLDQVPYRPLR</sequence>
<evidence type="ECO:0000313" key="8">
    <source>
        <dbReference type="EMBL" id="CAK7327587.1"/>
    </source>
</evidence>
<evidence type="ECO:0000256" key="2">
    <source>
        <dbReference type="ARBA" id="ARBA00022692"/>
    </source>
</evidence>
<feature type="transmembrane region" description="Helical" evidence="7">
    <location>
        <begin position="88"/>
        <end position="112"/>
    </location>
</feature>
<keyword evidence="4 7" id="KW-1133">Transmembrane helix</keyword>
<dbReference type="GO" id="GO:0012505">
    <property type="term" value="C:endomembrane system"/>
    <property type="evidence" value="ECO:0007669"/>
    <property type="project" value="UniProtKB-SubCell"/>
</dbReference>
<feature type="transmembrane region" description="Helical" evidence="7">
    <location>
        <begin position="56"/>
        <end position="76"/>
    </location>
</feature>
<evidence type="ECO:0000256" key="4">
    <source>
        <dbReference type="ARBA" id="ARBA00022989"/>
    </source>
</evidence>
<organism evidence="8 9">
    <name type="scientific">Dovyalis caffra</name>
    <dbReference type="NCBI Taxonomy" id="77055"/>
    <lineage>
        <taxon>Eukaryota</taxon>
        <taxon>Viridiplantae</taxon>
        <taxon>Streptophyta</taxon>
        <taxon>Embryophyta</taxon>
        <taxon>Tracheophyta</taxon>
        <taxon>Spermatophyta</taxon>
        <taxon>Magnoliopsida</taxon>
        <taxon>eudicotyledons</taxon>
        <taxon>Gunneridae</taxon>
        <taxon>Pentapetalae</taxon>
        <taxon>rosids</taxon>
        <taxon>fabids</taxon>
        <taxon>Malpighiales</taxon>
        <taxon>Salicaceae</taxon>
        <taxon>Flacourtieae</taxon>
        <taxon>Dovyalis</taxon>
    </lineage>
</organism>
<reference evidence="8 9" key="1">
    <citation type="submission" date="2024-01" db="EMBL/GenBank/DDBJ databases">
        <authorList>
            <person name="Waweru B."/>
        </authorList>
    </citation>
    <scope>NUCLEOTIDE SEQUENCE [LARGE SCALE GENOMIC DNA]</scope>
</reference>
<evidence type="ECO:0000256" key="5">
    <source>
        <dbReference type="ARBA" id="ARBA00023136"/>
    </source>
</evidence>
<comment type="similarity">
    <text evidence="6">Belongs to the DESIGUAL family.</text>
</comment>